<proteinExistence type="predicted"/>
<dbReference type="GeneID" id="100904645"/>
<dbReference type="KEGG" id="goe:100904645"/>
<feature type="domain" description="CRAL-TRIO" evidence="1">
    <location>
        <begin position="88"/>
        <end position="251"/>
    </location>
</feature>
<dbReference type="SUPFAM" id="SSF46938">
    <property type="entry name" value="CRAL/TRIO N-terminal domain"/>
    <property type="match status" value="1"/>
</dbReference>
<dbReference type="InterPro" id="IPR001251">
    <property type="entry name" value="CRAL-TRIO_dom"/>
</dbReference>
<dbReference type="SMART" id="SM01100">
    <property type="entry name" value="CRAL_TRIO_N"/>
    <property type="match status" value="1"/>
</dbReference>
<evidence type="ECO:0000259" key="1">
    <source>
        <dbReference type="PROSITE" id="PS50191"/>
    </source>
</evidence>
<dbReference type="RefSeq" id="XP_003739972.2">
    <property type="nucleotide sequence ID" value="XM_003739924.2"/>
</dbReference>
<dbReference type="PRINTS" id="PR00180">
    <property type="entry name" value="CRETINALDHBP"/>
</dbReference>
<dbReference type="CDD" id="cd00170">
    <property type="entry name" value="SEC14"/>
    <property type="match status" value="1"/>
</dbReference>
<organism evidence="2 3">
    <name type="scientific">Galendromus occidentalis</name>
    <name type="common">western predatory mite</name>
    <dbReference type="NCBI Taxonomy" id="34638"/>
    <lineage>
        <taxon>Eukaryota</taxon>
        <taxon>Metazoa</taxon>
        <taxon>Ecdysozoa</taxon>
        <taxon>Arthropoda</taxon>
        <taxon>Chelicerata</taxon>
        <taxon>Arachnida</taxon>
        <taxon>Acari</taxon>
        <taxon>Parasitiformes</taxon>
        <taxon>Mesostigmata</taxon>
        <taxon>Gamasina</taxon>
        <taxon>Phytoseioidea</taxon>
        <taxon>Phytoseiidae</taxon>
        <taxon>Typhlodrominae</taxon>
        <taxon>Galendromus</taxon>
    </lineage>
</organism>
<reference evidence="3" key="1">
    <citation type="submission" date="2025-08" db="UniProtKB">
        <authorList>
            <consortium name="RefSeq"/>
        </authorList>
    </citation>
    <scope>IDENTIFICATION</scope>
</reference>
<accession>A0AAJ6VWC3</accession>
<evidence type="ECO:0000313" key="3">
    <source>
        <dbReference type="RefSeq" id="XP_003739972.2"/>
    </source>
</evidence>
<gene>
    <name evidence="3" type="primary">LOC100904645</name>
</gene>
<evidence type="ECO:0000313" key="2">
    <source>
        <dbReference type="Proteomes" id="UP000694867"/>
    </source>
</evidence>
<dbReference type="SMART" id="SM00516">
    <property type="entry name" value="SEC14"/>
    <property type="match status" value="1"/>
</dbReference>
<dbReference type="Pfam" id="PF03765">
    <property type="entry name" value="CRAL_TRIO_N"/>
    <property type="match status" value="1"/>
</dbReference>
<dbReference type="PROSITE" id="PS50191">
    <property type="entry name" value="CRAL_TRIO"/>
    <property type="match status" value="1"/>
</dbReference>
<dbReference type="Pfam" id="PF00650">
    <property type="entry name" value="CRAL_TRIO"/>
    <property type="match status" value="1"/>
</dbReference>
<dbReference type="Gene3D" id="3.40.525.10">
    <property type="entry name" value="CRAL-TRIO lipid binding domain"/>
    <property type="match status" value="1"/>
</dbReference>
<dbReference type="GO" id="GO:1902936">
    <property type="term" value="F:phosphatidylinositol bisphosphate binding"/>
    <property type="evidence" value="ECO:0007669"/>
    <property type="project" value="TreeGrafter"/>
</dbReference>
<dbReference type="InterPro" id="IPR036273">
    <property type="entry name" value="CRAL/TRIO_N_dom_sf"/>
</dbReference>
<dbReference type="Gene3D" id="1.20.5.1200">
    <property type="entry name" value="Alpha-tocopherol transfer"/>
    <property type="match status" value="1"/>
</dbReference>
<dbReference type="AlphaFoldDB" id="A0AAJ6VWC3"/>
<dbReference type="InterPro" id="IPR011074">
    <property type="entry name" value="CRAL/TRIO_N_dom"/>
</dbReference>
<dbReference type="InterPro" id="IPR036865">
    <property type="entry name" value="CRAL-TRIO_dom_sf"/>
</dbReference>
<keyword evidence="2" id="KW-1185">Reference proteome</keyword>
<dbReference type="GO" id="GO:0016020">
    <property type="term" value="C:membrane"/>
    <property type="evidence" value="ECO:0007669"/>
    <property type="project" value="TreeGrafter"/>
</dbReference>
<dbReference type="SUPFAM" id="SSF52087">
    <property type="entry name" value="CRAL/TRIO domain"/>
    <property type="match status" value="1"/>
</dbReference>
<dbReference type="Gene3D" id="1.10.8.20">
    <property type="entry name" value="N-terminal domain of phosphatidylinositol transfer protein sec14p"/>
    <property type="match status" value="1"/>
</dbReference>
<name>A0AAJ6VWC3_9ACAR</name>
<sequence length="296" mass="34601">MKSWSEIAAEELGETPEIRESSLRDLRALIRTQGRPSVNYEDDDEFLIRFLRTCKFNVDRSFRMVNNYYLNRASHSNKIMPKGKGPRDTEFYAKLQTLTVLKKKNHDGSTVVIFRKGGWEPSDGTAVHADMLFLGLYLLEWLTRDPEVQVTGISFVYDCDGFGIRHLPYVDLAVFQFLTSCINNSYPMRVRAIHVMNVPMPFRFVLNLVTRLLSQKVRERFHVHTDREALLGHIDPKILPLEYSKKSQCGTFDNRWMFEKLCERHNWFVERSFYGLQKSACDKELDVDVGKNAWFP</sequence>
<protein>
    <submittedName>
        <fullName evidence="3">Alpha-tocopherol transfer protein</fullName>
    </submittedName>
</protein>
<dbReference type="PANTHER" id="PTHR10174">
    <property type="entry name" value="ALPHA-TOCOPHEROL TRANSFER PROTEIN-RELATED"/>
    <property type="match status" value="1"/>
</dbReference>
<dbReference type="PANTHER" id="PTHR10174:SF130">
    <property type="entry name" value="ALPHA-TOCOPHEROL TRANSFER PROTEIN-LIKE"/>
    <property type="match status" value="1"/>
</dbReference>
<dbReference type="Proteomes" id="UP000694867">
    <property type="component" value="Unplaced"/>
</dbReference>